<keyword evidence="1" id="KW-0812">Transmembrane</keyword>
<reference evidence="2" key="1">
    <citation type="journal article" date="2020" name="Nature">
        <title>Giant virus diversity and host interactions through global metagenomics.</title>
        <authorList>
            <person name="Schulz F."/>
            <person name="Roux S."/>
            <person name="Paez-Espino D."/>
            <person name="Jungbluth S."/>
            <person name="Walsh D.A."/>
            <person name="Denef V.J."/>
            <person name="McMahon K.D."/>
            <person name="Konstantinidis K.T."/>
            <person name="Eloe-Fadrosh E.A."/>
            <person name="Kyrpides N.C."/>
            <person name="Woyke T."/>
        </authorList>
    </citation>
    <scope>NUCLEOTIDE SEQUENCE</scope>
    <source>
        <strain evidence="2">GVMAG-M-3300023109-53</strain>
    </source>
</reference>
<organism evidence="2">
    <name type="scientific">viral metagenome</name>
    <dbReference type="NCBI Taxonomy" id="1070528"/>
    <lineage>
        <taxon>unclassified sequences</taxon>
        <taxon>metagenomes</taxon>
        <taxon>organismal metagenomes</taxon>
    </lineage>
</organism>
<sequence length="247" mass="27333">MSNLFEEVLTDVQSIEEKLLGPDYKYWKQIKSPSQIGMSSNGSISTIASDVAGLIAYVEVLVTGRGKASSTGKPLGDKFFLKTFATCKDKSSSEVVDRYVYVNNIPDGSIPFISDGMNMNFSEFEGLIPGTMSNLSAMNPMLIFQAFMSGSQPECQEITLETVDVNNNRSSETRHVTTVDIQNLNPCSFPNKINPISGLKCQEAFTNMRSKRSSIPNDFLVKLFYASLGVMGVYLLIALMKRIKERK</sequence>
<dbReference type="AlphaFoldDB" id="A0A6C0CYT5"/>
<dbReference type="EMBL" id="MN739499">
    <property type="protein sequence ID" value="QHT08625.1"/>
    <property type="molecule type" value="Genomic_DNA"/>
</dbReference>
<proteinExistence type="predicted"/>
<keyword evidence="1" id="KW-0472">Membrane</keyword>
<keyword evidence="1" id="KW-1133">Transmembrane helix</keyword>
<evidence type="ECO:0000256" key="1">
    <source>
        <dbReference type="SAM" id="Phobius"/>
    </source>
</evidence>
<protein>
    <submittedName>
        <fullName evidence="2">Uncharacterized protein</fullName>
    </submittedName>
</protein>
<accession>A0A6C0CYT5</accession>
<feature type="transmembrane region" description="Helical" evidence="1">
    <location>
        <begin position="219"/>
        <end position="239"/>
    </location>
</feature>
<evidence type="ECO:0000313" key="2">
    <source>
        <dbReference type="EMBL" id="QHT08625.1"/>
    </source>
</evidence>
<name>A0A6C0CYT5_9ZZZZ</name>